<evidence type="ECO:0000259" key="3">
    <source>
        <dbReference type="Pfam" id="PF13193"/>
    </source>
</evidence>
<dbReference type="SUPFAM" id="SSF56801">
    <property type="entry name" value="Acetyl-CoA synthetase-like"/>
    <property type="match status" value="1"/>
</dbReference>
<dbReference type="InterPro" id="IPR050237">
    <property type="entry name" value="ATP-dep_AMP-bd_enzyme"/>
</dbReference>
<proteinExistence type="inferred from homology"/>
<gene>
    <name evidence="4" type="ORF">MNBD_ALPHA03-1921</name>
</gene>
<feature type="domain" description="AMP-binding enzyme C-terminal" evidence="3">
    <location>
        <begin position="467"/>
        <end position="542"/>
    </location>
</feature>
<evidence type="ECO:0000313" key="4">
    <source>
        <dbReference type="EMBL" id="VAX03326.1"/>
    </source>
</evidence>
<reference evidence="4" key="1">
    <citation type="submission" date="2018-06" db="EMBL/GenBank/DDBJ databases">
        <authorList>
            <person name="Zhirakovskaya E."/>
        </authorList>
    </citation>
    <scope>NUCLEOTIDE SEQUENCE</scope>
</reference>
<dbReference type="GO" id="GO:0004467">
    <property type="term" value="F:long-chain fatty acid-CoA ligase activity"/>
    <property type="evidence" value="ECO:0007669"/>
    <property type="project" value="UniProtKB-EC"/>
</dbReference>
<organism evidence="4">
    <name type="scientific">hydrothermal vent metagenome</name>
    <dbReference type="NCBI Taxonomy" id="652676"/>
    <lineage>
        <taxon>unclassified sequences</taxon>
        <taxon>metagenomes</taxon>
        <taxon>ecological metagenomes</taxon>
    </lineage>
</organism>
<dbReference type="PROSITE" id="PS00455">
    <property type="entry name" value="AMP_BINDING"/>
    <property type="match status" value="1"/>
</dbReference>
<protein>
    <submittedName>
        <fullName evidence="4">Long-chain-fatty-acid--CoA ligase</fullName>
        <ecNumber evidence="4">6.2.1.3</ecNumber>
    </submittedName>
</protein>
<accession>A0A3B1AC47</accession>
<dbReference type="FunFam" id="3.40.50.12780:FF:000003">
    <property type="entry name" value="Long-chain-fatty-acid--CoA ligase FadD"/>
    <property type="match status" value="1"/>
</dbReference>
<dbReference type="Gene3D" id="2.30.38.10">
    <property type="entry name" value="Luciferase, Domain 3"/>
    <property type="match status" value="1"/>
</dbReference>
<keyword evidence="4" id="KW-0436">Ligase</keyword>
<dbReference type="AlphaFoldDB" id="A0A3B1AC47"/>
<evidence type="ECO:0000256" key="1">
    <source>
        <dbReference type="ARBA" id="ARBA00006432"/>
    </source>
</evidence>
<dbReference type="Pfam" id="PF00501">
    <property type="entry name" value="AMP-binding"/>
    <property type="match status" value="1"/>
</dbReference>
<dbReference type="CDD" id="cd05936">
    <property type="entry name" value="FC-FACS_FadD_like"/>
    <property type="match status" value="1"/>
</dbReference>
<comment type="similarity">
    <text evidence="1">Belongs to the ATP-dependent AMP-binding enzyme family.</text>
</comment>
<evidence type="ECO:0000259" key="2">
    <source>
        <dbReference type="Pfam" id="PF00501"/>
    </source>
</evidence>
<dbReference type="PANTHER" id="PTHR43767">
    <property type="entry name" value="LONG-CHAIN-FATTY-ACID--COA LIGASE"/>
    <property type="match status" value="1"/>
</dbReference>
<dbReference type="EC" id="6.2.1.3" evidence="4"/>
<dbReference type="InterPro" id="IPR020845">
    <property type="entry name" value="AMP-binding_CS"/>
</dbReference>
<dbReference type="InterPro" id="IPR000873">
    <property type="entry name" value="AMP-dep_synth/lig_dom"/>
</dbReference>
<dbReference type="PANTHER" id="PTHR43767:SF1">
    <property type="entry name" value="NONRIBOSOMAL PEPTIDE SYNTHASE PES1 (EUROFUNG)-RELATED"/>
    <property type="match status" value="1"/>
</dbReference>
<dbReference type="InterPro" id="IPR025110">
    <property type="entry name" value="AMP-bd_C"/>
</dbReference>
<name>A0A3B1AC47_9ZZZZ</name>
<dbReference type="Gene3D" id="3.40.50.980">
    <property type="match status" value="2"/>
</dbReference>
<dbReference type="Pfam" id="PF13193">
    <property type="entry name" value="AMP-binding_C"/>
    <property type="match status" value="1"/>
</dbReference>
<feature type="domain" description="AMP-dependent synthetase/ligase" evidence="2">
    <location>
        <begin position="30"/>
        <end position="416"/>
    </location>
</feature>
<sequence length="563" mass="62918">MQHPWLSNYPKHIQWAQNYTAKPLYSLVVDAADKNPDAIAYDFMGKLVSYRDLHDQVCRMAKGLQGLGVGKGSHVGIFMPNCPQFPVAYFGILMAGGTVVNYSPLYSEHELINQVEDSETDIMITLDLASLYPTIHEVSRKSRLKHLVVAEFSDAMPYAKALLFKIFKSSAISKISKDETYVDYGQLLRNDGKVTPVEIDAVNDVAVIQYTGGTTGIPKGAMLTHANLYINVLQTVDWAVDLKYGKEVIIGVLPFFHVYAMSVVMNLGIYMGGRVVLQPKFVLDDVIKLMKKIKPSIFVGVPTMFTAILNHRDVPNIGMENVRMCLSGGAPLPVELGQAFQNKLHVSITEGYGLTETSPSCVSNPQDRDNRYGSIGLPMPATEVFIIDREDKTTIVPLGKNGEICIRGPQVMKGYWKRPEATEDVLKDGIFHTGDVGYMDEEGYVYIIDRDKDLILVGGFNVYPRVIEEVIYAHPAVHEVTVIGIPDDYLGERPKAFVTLKNPDEKLSEDELMAFIKKKLGKHERPKYIEFRADLPKTMIGKLSKKELVAEEKIKYEQNKANS</sequence>
<dbReference type="EMBL" id="UOFW01000045">
    <property type="protein sequence ID" value="VAX03326.1"/>
    <property type="molecule type" value="Genomic_DNA"/>
</dbReference>
<dbReference type="Gene3D" id="3.30.300.30">
    <property type="match status" value="1"/>
</dbReference>
<dbReference type="InterPro" id="IPR045851">
    <property type="entry name" value="AMP-bd_C_sf"/>
</dbReference>